<dbReference type="GO" id="GO:0005840">
    <property type="term" value="C:ribosome"/>
    <property type="evidence" value="ECO:0007669"/>
    <property type="project" value="UniProtKB-KW"/>
</dbReference>
<protein>
    <recommendedName>
        <fullName evidence="7">40S ribosomal protein S18</fullName>
    </recommendedName>
</protein>
<name>A0A1E5VQD6_9POAL</name>
<dbReference type="GO" id="GO:0003723">
    <property type="term" value="F:RNA binding"/>
    <property type="evidence" value="ECO:0007669"/>
    <property type="project" value="InterPro"/>
</dbReference>
<accession>A0A1E5VQD6</accession>
<evidence type="ECO:0000256" key="4">
    <source>
        <dbReference type="SAM" id="MobiDB-lite"/>
    </source>
</evidence>
<evidence type="ECO:0000313" key="5">
    <source>
        <dbReference type="EMBL" id="OEL27345.1"/>
    </source>
</evidence>
<keyword evidence="2" id="KW-0689">Ribosomal protein</keyword>
<feature type="compositionally biased region" description="Basic and acidic residues" evidence="4">
    <location>
        <begin position="79"/>
        <end position="88"/>
    </location>
</feature>
<gene>
    <name evidence="5" type="ORF">BAE44_0011636</name>
</gene>
<reference evidence="5 6" key="1">
    <citation type="submission" date="2016-09" db="EMBL/GenBank/DDBJ databases">
        <title>The draft genome of Dichanthelium oligosanthes: A C3 panicoid grass species.</title>
        <authorList>
            <person name="Studer A.J."/>
            <person name="Schnable J.C."/>
            <person name="Brutnell T.P."/>
        </authorList>
    </citation>
    <scope>NUCLEOTIDE SEQUENCE [LARGE SCALE GENOMIC DNA]</scope>
    <source>
        <strain evidence="6">cv. Kellogg 1175</strain>
        <tissue evidence="5">Leaf</tissue>
    </source>
</reference>
<evidence type="ECO:0008006" key="7">
    <source>
        <dbReference type="Google" id="ProtNLM"/>
    </source>
</evidence>
<comment type="caution">
    <text evidence="5">The sequence shown here is derived from an EMBL/GenBank/DDBJ whole genome shotgun (WGS) entry which is preliminary data.</text>
</comment>
<dbReference type="Gene3D" id="4.10.910.10">
    <property type="entry name" value="30s ribosomal protein s13, domain 2"/>
    <property type="match status" value="1"/>
</dbReference>
<evidence type="ECO:0000313" key="6">
    <source>
        <dbReference type="Proteomes" id="UP000095767"/>
    </source>
</evidence>
<evidence type="ECO:0000256" key="3">
    <source>
        <dbReference type="ARBA" id="ARBA00023274"/>
    </source>
</evidence>
<organism evidence="5 6">
    <name type="scientific">Dichanthelium oligosanthes</name>
    <dbReference type="NCBI Taxonomy" id="888268"/>
    <lineage>
        <taxon>Eukaryota</taxon>
        <taxon>Viridiplantae</taxon>
        <taxon>Streptophyta</taxon>
        <taxon>Embryophyta</taxon>
        <taxon>Tracheophyta</taxon>
        <taxon>Spermatophyta</taxon>
        <taxon>Magnoliopsida</taxon>
        <taxon>Liliopsida</taxon>
        <taxon>Poales</taxon>
        <taxon>Poaceae</taxon>
        <taxon>PACMAD clade</taxon>
        <taxon>Panicoideae</taxon>
        <taxon>Panicodae</taxon>
        <taxon>Paniceae</taxon>
        <taxon>Dichantheliinae</taxon>
        <taxon>Dichanthelium</taxon>
    </lineage>
</organism>
<evidence type="ECO:0000256" key="1">
    <source>
        <dbReference type="ARBA" id="ARBA00008080"/>
    </source>
</evidence>
<dbReference type="Pfam" id="PF00416">
    <property type="entry name" value="Ribosomal_S13"/>
    <property type="match status" value="1"/>
</dbReference>
<feature type="region of interest" description="Disordered" evidence="4">
    <location>
        <begin position="49"/>
        <end position="88"/>
    </location>
</feature>
<comment type="similarity">
    <text evidence="1">Belongs to the universal ribosomal protein uS13 family.</text>
</comment>
<dbReference type="GO" id="GO:0006412">
    <property type="term" value="P:translation"/>
    <property type="evidence" value="ECO:0007669"/>
    <property type="project" value="InterPro"/>
</dbReference>
<evidence type="ECO:0000256" key="2">
    <source>
        <dbReference type="ARBA" id="ARBA00022980"/>
    </source>
</evidence>
<dbReference type="InterPro" id="IPR001892">
    <property type="entry name" value="Ribosomal_uS13"/>
</dbReference>
<proteinExistence type="inferred from homology"/>
<dbReference type="GO" id="GO:0003735">
    <property type="term" value="F:structural constituent of ribosome"/>
    <property type="evidence" value="ECO:0007669"/>
    <property type="project" value="InterPro"/>
</dbReference>
<dbReference type="AlphaFoldDB" id="A0A1E5VQD6"/>
<dbReference type="GO" id="GO:1990904">
    <property type="term" value="C:ribonucleoprotein complex"/>
    <property type="evidence" value="ECO:0007669"/>
    <property type="project" value="UniProtKB-KW"/>
</dbReference>
<sequence length="88" mass="10360">MMAVVNPRQFKVLDWFLNKKDYKDGRVSHVVSNAIDMKLRDDLERLKRAQEDQGRPNLSTIQPVRSYIIHGRKSNHPTFDPRGRRSDL</sequence>
<dbReference type="InterPro" id="IPR027437">
    <property type="entry name" value="Rbsml_uS13_C"/>
</dbReference>
<keyword evidence="6" id="KW-1185">Reference proteome</keyword>
<keyword evidence="3" id="KW-0687">Ribonucleoprotein</keyword>
<dbReference type="STRING" id="888268.A0A1E5VQD6"/>
<dbReference type="EMBL" id="LWDX02032709">
    <property type="protein sequence ID" value="OEL27345.1"/>
    <property type="molecule type" value="Genomic_DNA"/>
</dbReference>
<dbReference type="Proteomes" id="UP000095767">
    <property type="component" value="Unassembled WGS sequence"/>
</dbReference>